<evidence type="ECO:0000313" key="2">
    <source>
        <dbReference type="EMBL" id="GER39073.1"/>
    </source>
</evidence>
<keyword evidence="3" id="KW-1185">Reference proteome</keyword>
<comment type="caution">
    <text evidence="2">The sequence shown here is derived from an EMBL/GenBank/DDBJ whole genome shotgun (WGS) entry which is preliminary data.</text>
</comment>
<reference evidence="3" key="1">
    <citation type="journal article" date="2019" name="Curr. Biol.">
        <title>Genome Sequence of Striga asiatica Provides Insight into the Evolution of Plant Parasitism.</title>
        <authorList>
            <person name="Yoshida S."/>
            <person name="Kim S."/>
            <person name="Wafula E.K."/>
            <person name="Tanskanen J."/>
            <person name="Kim Y.M."/>
            <person name="Honaas L."/>
            <person name="Yang Z."/>
            <person name="Spallek T."/>
            <person name="Conn C.E."/>
            <person name="Ichihashi Y."/>
            <person name="Cheong K."/>
            <person name="Cui S."/>
            <person name="Der J.P."/>
            <person name="Gundlach H."/>
            <person name="Jiao Y."/>
            <person name="Hori C."/>
            <person name="Ishida J.K."/>
            <person name="Kasahara H."/>
            <person name="Kiba T."/>
            <person name="Kim M.S."/>
            <person name="Koo N."/>
            <person name="Laohavisit A."/>
            <person name="Lee Y.H."/>
            <person name="Lumba S."/>
            <person name="McCourt P."/>
            <person name="Mortimer J.C."/>
            <person name="Mutuku J.M."/>
            <person name="Nomura T."/>
            <person name="Sasaki-Sekimoto Y."/>
            <person name="Seto Y."/>
            <person name="Wang Y."/>
            <person name="Wakatake T."/>
            <person name="Sakakibara H."/>
            <person name="Demura T."/>
            <person name="Yamaguchi S."/>
            <person name="Yoneyama K."/>
            <person name="Manabe R.I."/>
            <person name="Nelson D.C."/>
            <person name="Schulman A.H."/>
            <person name="Timko M.P."/>
            <person name="dePamphilis C.W."/>
            <person name="Choi D."/>
            <person name="Shirasu K."/>
        </authorList>
    </citation>
    <scope>NUCLEOTIDE SEQUENCE [LARGE SCALE GENOMIC DNA]</scope>
    <source>
        <strain evidence="3">cv. UVA1</strain>
    </source>
</reference>
<dbReference type="Proteomes" id="UP000325081">
    <property type="component" value="Unassembled WGS sequence"/>
</dbReference>
<dbReference type="EMBL" id="BKCP01005572">
    <property type="protein sequence ID" value="GER39073.1"/>
    <property type="molecule type" value="Genomic_DNA"/>
</dbReference>
<protein>
    <submittedName>
        <fullName evidence="2">UPF0061 protein Hsero_2247</fullName>
    </submittedName>
</protein>
<feature type="compositionally biased region" description="Basic residues" evidence="1">
    <location>
        <begin position="1"/>
        <end position="14"/>
    </location>
</feature>
<evidence type="ECO:0000313" key="3">
    <source>
        <dbReference type="Proteomes" id="UP000325081"/>
    </source>
</evidence>
<proteinExistence type="predicted"/>
<gene>
    <name evidence="2" type="ORF">STAS_15643</name>
</gene>
<name>A0A5A7Q1Q3_STRAF</name>
<evidence type="ECO:0000256" key="1">
    <source>
        <dbReference type="SAM" id="MobiDB-lite"/>
    </source>
</evidence>
<sequence length="105" mass="11841">MKRKRIKGMFRSRIRSKESHDPSRRMCHRRENPTSTASNPAAEVANKVFGSEAFRFPFDPAPSLDKKPIKKDPSFVSSIPLWGGCKIGPYPMSDTPFMVMIPESG</sequence>
<feature type="region of interest" description="Disordered" evidence="1">
    <location>
        <begin position="1"/>
        <end position="41"/>
    </location>
</feature>
<dbReference type="AlphaFoldDB" id="A0A5A7Q1Q3"/>
<feature type="compositionally biased region" description="Basic and acidic residues" evidence="1">
    <location>
        <begin position="15"/>
        <end position="32"/>
    </location>
</feature>
<accession>A0A5A7Q1Q3</accession>
<organism evidence="2 3">
    <name type="scientific">Striga asiatica</name>
    <name type="common">Asiatic witchweed</name>
    <name type="synonym">Buchnera asiatica</name>
    <dbReference type="NCBI Taxonomy" id="4170"/>
    <lineage>
        <taxon>Eukaryota</taxon>
        <taxon>Viridiplantae</taxon>
        <taxon>Streptophyta</taxon>
        <taxon>Embryophyta</taxon>
        <taxon>Tracheophyta</taxon>
        <taxon>Spermatophyta</taxon>
        <taxon>Magnoliopsida</taxon>
        <taxon>eudicotyledons</taxon>
        <taxon>Gunneridae</taxon>
        <taxon>Pentapetalae</taxon>
        <taxon>asterids</taxon>
        <taxon>lamiids</taxon>
        <taxon>Lamiales</taxon>
        <taxon>Orobanchaceae</taxon>
        <taxon>Buchnereae</taxon>
        <taxon>Striga</taxon>
    </lineage>
</organism>